<comment type="similarity">
    <text evidence="1">Belongs to the dynein light chain Tctex-type family.</text>
</comment>
<dbReference type="PANTHER" id="PTHR21255:SF68">
    <property type="entry name" value="TCTEX1 DOMAIN-CONTAINING PROTEIN 1-B-LIKE"/>
    <property type="match status" value="1"/>
</dbReference>
<dbReference type="CDD" id="cd21451">
    <property type="entry name" value="DLC-like_TCTEX1D"/>
    <property type="match status" value="1"/>
</dbReference>
<dbReference type="InterPro" id="IPR038586">
    <property type="entry name" value="Tctex-1-like_sf"/>
</dbReference>
<dbReference type="CTD" id="20230763"/>
<dbReference type="STRING" id="225164.V4B1Q6"/>
<gene>
    <name evidence="2" type="ORF">LOTGIDRAFT_111691</name>
</gene>
<dbReference type="Pfam" id="PF03645">
    <property type="entry name" value="Tctex-1"/>
    <property type="match status" value="1"/>
</dbReference>
<evidence type="ECO:0000313" key="2">
    <source>
        <dbReference type="EMBL" id="ESP01256.1"/>
    </source>
</evidence>
<organism evidence="2 3">
    <name type="scientific">Lottia gigantea</name>
    <name type="common">Giant owl limpet</name>
    <dbReference type="NCBI Taxonomy" id="225164"/>
    <lineage>
        <taxon>Eukaryota</taxon>
        <taxon>Metazoa</taxon>
        <taxon>Spiralia</taxon>
        <taxon>Lophotrochozoa</taxon>
        <taxon>Mollusca</taxon>
        <taxon>Gastropoda</taxon>
        <taxon>Patellogastropoda</taxon>
        <taxon>Lottioidea</taxon>
        <taxon>Lottiidae</taxon>
        <taxon>Lottia</taxon>
    </lineage>
</organism>
<dbReference type="PANTHER" id="PTHR21255">
    <property type="entry name" value="T-COMPLEX-ASSOCIATED-TESTIS-EXPRESSED 1/ DYNEIN LIGHT CHAIN"/>
    <property type="match status" value="1"/>
</dbReference>
<dbReference type="Proteomes" id="UP000030746">
    <property type="component" value="Unassembled WGS sequence"/>
</dbReference>
<dbReference type="HOGENOM" id="CLU_097204_4_1_1"/>
<evidence type="ECO:0000313" key="3">
    <source>
        <dbReference type="Proteomes" id="UP000030746"/>
    </source>
</evidence>
<dbReference type="OrthoDB" id="10248487at2759"/>
<sequence>MTSAALSGRPTPFFKIENTYKLEPDKPFSPSAVSKVIKGIFEEELKNKFYEPAQCNLLSAQLADLIKKGVKDLGFSRYKLVTMVAVGEPKSASVAFTSRCIWNDKVDNYSEFVYNGDNIYAVGLVYGIYSE</sequence>
<proteinExistence type="inferred from homology"/>
<dbReference type="Gene3D" id="3.30.1140.40">
    <property type="entry name" value="Tctex-1"/>
    <property type="match status" value="1"/>
</dbReference>
<dbReference type="GO" id="GO:0005737">
    <property type="term" value="C:cytoplasm"/>
    <property type="evidence" value="ECO:0007669"/>
    <property type="project" value="TreeGrafter"/>
</dbReference>
<keyword evidence="3" id="KW-1185">Reference proteome</keyword>
<protein>
    <submittedName>
        <fullName evidence="2">Uncharacterized protein</fullName>
    </submittedName>
</protein>
<dbReference type="GO" id="GO:0005868">
    <property type="term" value="C:cytoplasmic dynein complex"/>
    <property type="evidence" value="ECO:0007669"/>
    <property type="project" value="TreeGrafter"/>
</dbReference>
<dbReference type="GeneID" id="20230763"/>
<dbReference type="EMBL" id="KB200521">
    <property type="protein sequence ID" value="ESP01256.1"/>
    <property type="molecule type" value="Genomic_DNA"/>
</dbReference>
<dbReference type="OMA" id="ECTYKME"/>
<reference evidence="2 3" key="1">
    <citation type="journal article" date="2013" name="Nature">
        <title>Insights into bilaterian evolution from three spiralian genomes.</title>
        <authorList>
            <person name="Simakov O."/>
            <person name="Marletaz F."/>
            <person name="Cho S.J."/>
            <person name="Edsinger-Gonzales E."/>
            <person name="Havlak P."/>
            <person name="Hellsten U."/>
            <person name="Kuo D.H."/>
            <person name="Larsson T."/>
            <person name="Lv J."/>
            <person name="Arendt D."/>
            <person name="Savage R."/>
            <person name="Osoegawa K."/>
            <person name="de Jong P."/>
            <person name="Grimwood J."/>
            <person name="Chapman J.A."/>
            <person name="Shapiro H."/>
            <person name="Aerts A."/>
            <person name="Otillar R.P."/>
            <person name="Terry A.Y."/>
            <person name="Boore J.L."/>
            <person name="Grigoriev I.V."/>
            <person name="Lindberg D.R."/>
            <person name="Seaver E.C."/>
            <person name="Weisblat D.A."/>
            <person name="Putnam N.H."/>
            <person name="Rokhsar D.S."/>
        </authorList>
    </citation>
    <scope>NUCLEOTIDE SEQUENCE [LARGE SCALE GENOMIC DNA]</scope>
</reference>
<dbReference type="InterPro" id="IPR005334">
    <property type="entry name" value="Tctex-1-like"/>
</dbReference>
<accession>V4B1Q6</accession>
<dbReference type="GO" id="GO:0007018">
    <property type="term" value="P:microtubule-based movement"/>
    <property type="evidence" value="ECO:0007669"/>
    <property type="project" value="TreeGrafter"/>
</dbReference>
<dbReference type="KEGG" id="lgi:LOTGIDRAFT_111691"/>
<dbReference type="GO" id="GO:0045505">
    <property type="term" value="F:dynein intermediate chain binding"/>
    <property type="evidence" value="ECO:0007669"/>
    <property type="project" value="TreeGrafter"/>
</dbReference>
<dbReference type="RefSeq" id="XP_009047890.1">
    <property type="nucleotide sequence ID" value="XM_009049642.1"/>
</dbReference>
<dbReference type="AlphaFoldDB" id="V4B1Q6"/>
<evidence type="ECO:0000256" key="1">
    <source>
        <dbReference type="ARBA" id="ARBA00005361"/>
    </source>
</evidence>
<name>V4B1Q6_LOTGI</name>